<evidence type="ECO:0000256" key="5">
    <source>
        <dbReference type="ARBA" id="ARBA00022801"/>
    </source>
</evidence>
<dbReference type="NCBIfam" id="TIGR01656">
    <property type="entry name" value="Histidinol-ppas"/>
    <property type="match status" value="1"/>
</dbReference>
<evidence type="ECO:0000256" key="2">
    <source>
        <dbReference type="ARBA" id="ARBA00005628"/>
    </source>
</evidence>
<dbReference type="NCBIfam" id="TIGR00213">
    <property type="entry name" value="GmhB_yaeD"/>
    <property type="match status" value="1"/>
</dbReference>
<dbReference type="GO" id="GO:0046872">
    <property type="term" value="F:metal ion binding"/>
    <property type="evidence" value="ECO:0007669"/>
    <property type="project" value="UniProtKB-KW"/>
</dbReference>
<dbReference type="PANTHER" id="PTHR42891:SF1">
    <property type="entry name" value="D-GLYCERO-BETA-D-MANNO-HEPTOSE-1,7-BISPHOSPHATE 7-PHOSPHATASE"/>
    <property type="match status" value="1"/>
</dbReference>
<dbReference type="CDD" id="cd07503">
    <property type="entry name" value="HAD_HisB-N"/>
    <property type="match status" value="1"/>
</dbReference>
<dbReference type="EMBL" id="UINC01200491">
    <property type="protein sequence ID" value="SVE19407.1"/>
    <property type="molecule type" value="Genomic_DNA"/>
</dbReference>
<dbReference type="InterPro" id="IPR023214">
    <property type="entry name" value="HAD_sf"/>
</dbReference>
<accession>A0A383BH15</accession>
<dbReference type="GO" id="GO:0005737">
    <property type="term" value="C:cytoplasm"/>
    <property type="evidence" value="ECO:0007669"/>
    <property type="project" value="UniProtKB-SubCell"/>
</dbReference>
<dbReference type="AlphaFoldDB" id="A0A383BH15"/>
<evidence type="ECO:0000256" key="1">
    <source>
        <dbReference type="ARBA" id="ARBA00004496"/>
    </source>
</evidence>
<evidence type="ECO:0000256" key="7">
    <source>
        <dbReference type="ARBA" id="ARBA00031828"/>
    </source>
</evidence>
<comment type="subcellular location">
    <subcellularLocation>
        <location evidence="1">Cytoplasm</location>
    </subcellularLocation>
</comment>
<organism evidence="8">
    <name type="scientific">marine metagenome</name>
    <dbReference type="NCBI Taxonomy" id="408172"/>
    <lineage>
        <taxon>unclassified sequences</taxon>
        <taxon>metagenomes</taxon>
        <taxon>ecological metagenomes</taxon>
    </lineage>
</organism>
<dbReference type="InterPro" id="IPR006549">
    <property type="entry name" value="HAD-SF_hydro_IIIA"/>
</dbReference>
<dbReference type="InterPro" id="IPR004446">
    <property type="entry name" value="Heptose_bisP_phosphatase"/>
</dbReference>
<dbReference type="PANTHER" id="PTHR42891">
    <property type="entry name" value="D-GLYCERO-BETA-D-MANNO-HEPTOSE-1,7-BISPHOSPHATE 7-PHOSPHATASE"/>
    <property type="match status" value="1"/>
</dbReference>
<name>A0A383BH15_9ZZZZ</name>
<dbReference type="GO" id="GO:0005975">
    <property type="term" value="P:carbohydrate metabolic process"/>
    <property type="evidence" value="ECO:0007669"/>
    <property type="project" value="InterPro"/>
</dbReference>
<comment type="similarity">
    <text evidence="2">Belongs to the GmhB family.</text>
</comment>
<dbReference type="PIRSF" id="PIRSF004682">
    <property type="entry name" value="GmhB"/>
    <property type="match status" value="1"/>
</dbReference>
<dbReference type="InterPro" id="IPR006543">
    <property type="entry name" value="Histidinol-phos"/>
</dbReference>
<reference evidence="8" key="1">
    <citation type="submission" date="2018-05" db="EMBL/GenBank/DDBJ databases">
        <authorList>
            <person name="Lanie J.A."/>
            <person name="Ng W.-L."/>
            <person name="Kazmierczak K.M."/>
            <person name="Andrzejewski T.M."/>
            <person name="Davidsen T.M."/>
            <person name="Wayne K.J."/>
            <person name="Tettelin H."/>
            <person name="Glass J.I."/>
            <person name="Rusch D."/>
            <person name="Podicherti R."/>
            <person name="Tsui H.-C.T."/>
            <person name="Winkler M.E."/>
        </authorList>
    </citation>
    <scope>NUCLEOTIDE SEQUENCE</scope>
</reference>
<dbReference type="Pfam" id="PF13242">
    <property type="entry name" value="Hydrolase_like"/>
    <property type="match status" value="1"/>
</dbReference>
<dbReference type="Gene3D" id="3.40.50.1000">
    <property type="entry name" value="HAD superfamily/HAD-like"/>
    <property type="match status" value="1"/>
</dbReference>
<keyword evidence="4" id="KW-0479">Metal-binding</keyword>
<evidence type="ECO:0000256" key="3">
    <source>
        <dbReference type="ARBA" id="ARBA00022490"/>
    </source>
</evidence>
<protein>
    <recommendedName>
        <fullName evidence="7">D,D-heptose 1,7-bisphosphate phosphatase</fullName>
    </recommendedName>
</protein>
<dbReference type="GO" id="GO:0016791">
    <property type="term" value="F:phosphatase activity"/>
    <property type="evidence" value="ECO:0007669"/>
    <property type="project" value="InterPro"/>
</dbReference>
<dbReference type="InterPro" id="IPR036412">
    <property type="entry name" value="HAD-like_sf"/>
</dbReference>
<dbReference type="NCBIfam" id="NF006506">
    <property type="entry name" value="PRK08942.1"/>
    <property type="match status" value="1"/>
</dbReference>
<evidence type="ECO:0000256" key="4">
    <source>
        <dbReference type="ARBA" id="ARBA00022723"/>
    </source>
</evidence>
<keyword evidence="5" id="KW-0378">Hydrolase</keyword>
<evidence type="ECO:0000313" key="8">
    <source>
        <dbReference type="EMBL" id="SVE19407.1"/>
    </source>
</evidence>
<sequence length="175" mass="20065">MPIKTIFLDRDGIVNKDVRYLYKIKDFEFVDGIFEACLCFHNLGYQIIIVTNQSGIFRGYYNESHYQELTRWMLSQFEINNISILDIFHCPHGPNSTCSCRKPKPGMFLSAKQTYDIDMKNSWMIGDKETDIIAANAAGIQNTILVRYNHNIDKSDSNASFFVGSIKDSIKVIVS</sequence>
<evidence type="ECO:0000256" key="6">
    <source>
        <dbReference type="ARBA" id="ARBA00023277"/>
    </source>
</evidence>
<gene>
    <name evidence="8" type="ORF">METZ01_LOCUS472261</name>
</gene>
<keyword evidence="3" id="KW-0963">Cytoplasm</keyword>
<proteinExistence type="inferred from homology"/>
<keyword evidence="6" id="KW-0119">Carbohydrate metabolism</keyword>
<dbReference type="NCBIfam" id="TIGR01662">
    <property type="entry name" value="HAD-SF-IIIA"/>
    <property type="match status" value="1"/>
</dbReference>
<dbReference type="SUPFAM" id="SSF56784">
    <property type="entry name" value="HAD-like"/>
    <property type="match status" value="1"/>
</dbReference>